<protein>
    <submittedName>
        <fullName evidence="2">Uncharacterized protein</fullName>
    </submittedName>
</protein>
<reference evidence="2 3" key="1">
    <citation type="submission" date="2019-05" db="EMBL/GenBank/DDBJ databases">
        <title>Another draft genome of Portunus trituberculatus and its Hox gene families provides insights of decapod evolution.</title>
        <authorList>
            <person name="Jeong J.-H."/>
            <person name="Song I."/>
            <person name="Kim S."/>
            <person name="Choi T."/>
            <person name="Kim D."/>
            <person name="Ryu S."/>
            <person name="Kim W."/>
        </authorList>
    </citation>
    <scope>NUCLEOTIDE SEQUENCE [LARGE SCALE GENOMIC DNA]</scope>
    <source>
        <tissue evidence="2">Muscle</tissue>
    </source>
</reference>
<name>A0A5B7FPV3_PORTR</name>
<proteinExistence type="predicted"/>
<dbReference type="Proteomes" id="UP000324222">
    <property type="component" value="Unassembled WGS sequence"/>
</dbReference>
<gene>
    <name evidence="2" type="ORF">E2C01_043273</name>
</gene>
<comment type="caution">
    <text evidence="2">The sequence shown here is derived from an EMBL/GenBank/DDBJ whole genome shotgun (WGS) entry which is preliminary data.</text>
</comment>
<sequence>MVATEVPCVLLSNLMPDGLLNNNEQHGSFHKSDGKQKQHKKQSGVVTHSECQYIIPYEPQPTLN</sequence>
<evidence type="ECO:0000313" key="2">
    <source>
        <dbReference type="EMBL" id="MPC49471.1"/>
    </source>
</evidence>
<accession>A0A5B7FPV3</accession>
<organism evidence="2 3">
    <name type="scientific">Portunus trituberculatus</name>
    <name type="common">Swimming crab</name>
    <name type="synonym">Neptunus trituberculatus</name>
    <dbReference type="NCBI Taxonomy" id="210409"/>
    <lineage>
        <taxon>Eukaryota</taxon>
        <taxon>Metazoa</taxon>
        <taxon>Ecdysozoa</taxon>
        <taxon>Arthropoda</taxon>
        <taxon>Crustacea</taxon>
        <taxon>Multicrustacea</taxon>
        <taxon>Malacostraca</taxon>
        <taxon>Eumalacostraca</taxon>
        <taxon>Eucarida</taxon>
        <taxon>Decapoda</taxon>
        <taxon>Pleocyemata</taxon>
        <taxon>Brachyura</taxon>
        <taxon>Eubrachyura</taxon>
        <taxon>Portunoidea</taxon>
        <taxon>Portunidae</taxon>
        <taxon>Portuninae</taxon>
        <taxon>Portunus</taxon>
    </lineage>
</organism>
<evidence type="ECO:0000313" key="3">
    <source>
        <dbReference type="Proteomes" id="UP000324222"/>
    </source>
</evidence>
<keyword evidence="3" id="KW-1185">Reference proteome</keyword>
<evidence type="ECO:0000256" key="1">
    <source>
        <dbReference type="SAM" id="MobiDB-lite"/>
    </source>
</evidence>
<dbReference type="EMBL" id="VSRR010008893">
    <property type="protein sequence ID" value="MPC49471.1"/>
    <property type="molecule type" value="Genomic_DNA"/>
</dbReference>
<feature type="region of interest" description="Disordered" evidence="1">
    <location>
        <begin position="22"/>
        <end position="47"/>
    </location>
</feature>
<dbReference type="AlphaFoldDB" id="A0A5B7FPV3"/>